<dbReference type="PANTHER" id="PTHR47992">
    <property type="entry name" value="PROTEIN PHOSPHATASE"/>
    <property type="match status" value="1"/>
</dbReference>
<evidence type="ECO:0000313" key="3">
    <source>
        <dbReference type="Proteomes" id="UP000007756"/>
    </source>
</evidence>
<gene>
    <name evidence="2" type="ordered locus">MPNE_0279</name>
</gene>
<organism evidence="2 3">
    <name type="scientific">Mycoplasmoides pneumoniae (strain ATCC 15531 / DSM 23978 / CIP 103766 / NBRC 14401 / NCTC 10119 / FH)</name>
    <name type="common">Mycoplasma pneumoniae</name>
    <dbReference type="NCBI Taxonomy" id="722438"/>
    <lineage>
        <taxon>Bacteria</taxon>
        <taxon>Bacillati</taxon>
        <taxon>Mycoplasmatota</taxon>
        <taxon>Mycoplasmoidales</taxon>
        <taxon>Mycoplasmoidaceae</taxon>
        <taxon>Mycoplasmoides</taxon>
    </lineage>
</organism>
<sequence length="259" mass="29689">MDSTNQNLFASLSKKGPVRKENQDFSVVTFNRFGQLMSLVCDGLGGYKGGKMASALVSEVFTKSFTVFDFHSQTERAVKQWFEITLIEARRTLEQYFQTIKRNQVQFARMATTLVLSIISKQNIWTFWVGDSRAYLINSYQSLQITEDHNLYNQLLQMHATPDVIASYKDKLLALTATVSKDQERQLKYSFRCDVVNAWDFLLLCSDGLYNFLDPNCFYEVITSAPNLKKAVTQLAKLSLDNASNDNITLNLINLKQWH</sequence>
<dbReference type="Proteomes" id="UP000007756">
    <property type="component" value="Chromosome"/>
</dbReference>
<feature type="domain" description="PPM-type phosphatase" evidence="1">
    <location>
        <begin position="8"/>
        <end position="255"/>
    </location>
</feature>
<dbReference type="InterPro" id="IPR015655">
    <property type="entry name" value="PP2C"/>
</dbReference>
<proteinExistence type="predicted"/>
<dbReference type="PROSITE" id="PS51746">
    <property type="entry name" value="PPM_2"/>
    <property type="match status" value="1"/>
</dbReference>
<keyword evidence="2" id="KW-0378">Hydrolase</keyword>
<dbReference type="RefSeq" id="WP_010874604.1">
    <property type="nucleotide sequence ID" value="NZ_CP010546.1"/>
</dbReference>
<dbReference type="InterPro" id="IPR001932">
    <property type="entry name" value="PPM-type_phosphatase-like_dom"/>
</dbReference>
<dbReference type="SMR" id="A0A0H3DJW0"/>
<dbReference type="PATRIC" id="fig|722438.3.peg.272"/>
<protein>
    <submittedName>
        <fullName evidence="2">Protein phosphatase 2C</fullName>
        <ecNumber evidence="2">3.1.3.16</ecNumber>
    </submittedName>
</protein>
<dbReference type="CDD" id="cd00143">
    <property type="entry name" value="PP2Cc"/>
    <property type="match status" value="1"/>
</dbReference>
<dbReference type="GO" id="GO:0004722">
    <property type="term" value="F:protein serine/threonine phosphatase activity"/>
    <property type="evidence" value="ECO:0007669"/>
    <property type="project" value="UniProtKB-EC"/>
</dbReference>
<dbReference type="BRENDA" id="3.1.3.16">
    <property type="organism ID" value="3534"/>
</dbReference>
<dbReference type="KEGG" id="mpj:MPNE_0279"/>
<dbReference type="eggNOG" id="COG0631">
    <property type="taxonomic scope" value="Bacteria"/>
</dbReference>
<reference evidence="2 3" key="1">
    <citation type="journal article" date="2010" name="Appl. Environ. Microbiol.">
        <title>Targeted chromosomal knockouts in Mycoplasma pneumoniae.</title>
        <authorList>
            <person name="Krishnakumar R."/>
            <person name="Assad-Garcia N."/>
            <person name="Benders G.A."/>
            <person name="Phan Q."/>
            <person name="Montague M.G."/>
            <person name="Glass J.I."/>
        </authorList>
    </citation>
    <scope>NUCLEOTIDE SEQUENCE [LARGE SCALE GENOMIC DNA]</scope>
    <source>
        <strain evidence="3">ATCC 15531 / DSM 22911 / NBRC 14401 / NCTC 10119 / FH</strain>
    </source>
</reference>
<evidence type="ECO:0000313" key="2">
    <source>
        <dbReference type="EMBL" id="ADK86697.1"/>
    </source>
</evidence>
<dbReference type="Gene3D" id="3.60.40.10">
    <property type="entry name" value="PPM-type phosphatase domain"/>
    <property type="match status" value="1"/>
</dbReference>
<dbReference type="SUPFAM" id="SSF81606">
    <property type="entry name" value="PP2C-like"/>
    <property type="match status" value="1"/>
</dbReference>
<dbReference type="GeneID" id="66609107"/>
<evidence type="ECO:0000259" key="1">
    <source>
        <dbReference type="PROSITE" id="PS51746"/>
    </source>
</evidence>
<dbReference type="EC" id="3.1.3.16" evidence="2"/>
<dbReference type="HOGENOM" id="CLU_034545_4_1_14"/>
<dbReference type="InterPro" id="IPR036457">
    <property type="entry name" value="PPM-type-like_dom_sf"/>
</dbReference>
<dbReference type="PaxDb" id="722438-MPNE_0279"/>
<dbReference type="EMBL" id="CP002077">
    <property type="protein sequence ID" value="ADK86697.1"/>
    <property type="molecule type" value="Genomic_DNA"/>
</dbReference>
<dbReference type="SMART" id="SM00332">
    <property type="entry name" value="PP2Cc"/>
    <property type="match status" value="1"/>
</dbReference>
<name>A0A0H3DJW0_MYCPB</name>
<dbReference type="Pfam" id="PF13672">
    <property type="entry name" value="PP2C_2"/>
    <property type="match status" value="1"/>
</dbReference>
<dbReference type="STRING" id="722438.F539_01365"/>
<accession>A0A0H3DJW0</accession>
<dbReference type="AlphaFoldDB" id="A0A0H3DJW0"/>